<organism evidence="3 4">
    <name type="scientific">Larinioides sclopetarius</name>
    <dbReference type="NCBI Taxonomy" id="280406"/>
    <lineage>
        <taxon>Eukaryota</taxon>
        <taxon>Metazoa</taxon>
        <taxon>Ecdysozoa</taxon>
        <taxon>Arthropoda</taxon>
        <taxon>Chelicerata</taxon>
        <taxon>Arachnida</taxon>
        <taxon>Araneae</taxon>
        <taxon>Araneomorphae</taxon>
        <taxon>Entelegynae</taxon>
        <taxon>Araneoidea</taxon>
        <taxon>Araneidae</taxon>
        <taxon>Larinioides</taxon>
    </lineage>
</organism>
<feature type="region of interest" description="Disordered" evidence="1">
    <location>
        <begin position="785"/>
        <end position="845"/>
    </location>
</feature>
<feature type="chain" id="PRO_5043494682" evidence="2">
    <location>
        <begin position="22"/>
        <end position="901"/>
    </location>
</feature>
<reference evidence="3 4" key="1">
    <citation type="submission" date="2024-04" db="EMBL/GenBank/DDBJ databases">
        <authorList>
            <person name="Rising A."/>
            <person name="Reimegard J."/>
            <person name="Sonavane S."/>
            <person name="Akerstrom W."/>
            <person name="Nylinder S."/>
            <person name="Hedman E."/>
            <person name="Kallberg Y."/>
        </authorList>
    </citation>
    <scope>NUCLEOTIDE SEQUENCE [LARGE SCALE GENOMIC DNA]</scope>
</reference>
<feature type="compositionally biased region" description="Polar residues" evidence="1">
    <location>
        <begin position="272"/>
        <end position="281"/>
    </location>
</feature>
<feature type="compositionally biased region" description="Polar residues" evidence="1">
    <location>
        <begin position="290"/>
        <end position="305"/>
    </location>
</feature>
<feature type="compositionally biased region" description="Low complexity" evidence="1">
    <location>
        <begin position="121"/>
        <end position="130"/>
    </location>
</feature>
<feature type="region of interest" description="Disordered" evidence="1">
    <location>
        <begin position="116"/>
        <end position="307"/>
    </location>
</feature>
<feature type="compositionally biased region" description="Polar residues" evidence="1">
    <location>
        <begin position="245"/>
        <end position="259"/>
    </location>
</feature>
<proteinExistence type="predicted"/>
<feature type="compositionally biased region" description="Basic and acidic residues" evidence="1">
    <location>
        <begin position="724"/>
        <end position="734"/>
    </location>
</feature>
<dbReference type="Proteomes" id="UP001497382">
    <property type="component" value="Unassembled WGS sequence"/>
</dbReference>
<sequence length="901" mass="100443">MWKDIFFVLVVATSIVSYSNGDLKASQAASDATLDLLPLESSRTDKVAKSGAKLDNPVAEESKDTFVFRNSKRLKKTSPKYKIKMQNITDDKYNLVQWYSTPDDVNHHVDVKRANDTDDLSAQSSSYPESYSHDHDHENYDHHRHYSGDDQPPQGDNYDSERSHSFFHQGVSDDIQEPKSSDYEKPKRKKKKPCTRKSKKSGKWPERADTIVHGMSKNGPEITVQHYSTNPESIPDASSEGRDSSFPSGSDTNYDSPHPTSGFRDSSFPAGSDTNYNSPHPTSGFRDSSYHSSQSANKFSDSSFHSPRPSGGFIPLLPPLGFSAEHLHGIPKTFFASQRIKGEENHFHLHNHHHYNPDGTKVSARDPMESYDKIFKSLGKLRSMIPTVLSGVVGALPNLRQNLQPPAANNAPTVLNADVKFAEPGEKKGYHYTGPHKSYGKKTYIRMKNTESDGSYPSSYNVNQNTEGEGFRYESNGPGPGYESEPEPEMNIHSMGGDMFKYGVGQYGTDEFQDSKSRFPNEVSLEVDKIHPGIGFDNYPLENPHQGHLPESAGPYESYPDYPSDYESGRNKNSGEEKYSLDYNEKAPYVPYDQIKANKEQTYGSGYGFRQNTPPASENPHPYDGPESPHSYGGPKNPDPYDGPENPHPYDGPEGHHSYSGPSSSHPYDGPVEPHPYEGPDSAHPYDGPNHSHGYSDSPQDSSVEGHGPSGPHQVTRYTVSHSDGGESAKDSSHLDLNEDLLRNLRPDPDPLSIPKNAKIIEHFIHLDPVHYMAPRVPMEYTPGAGFQPQPPPTNAFPPHKSQNTGVPPHPGPNGGFPPHPVPNSGFPPHPAQSNRFPSHQPPRMAVPTRNFVQHIPLHKLIPNPLKMPYPVVPRAVIHPNPHINQMLRAYQSRTFYHRWW</sequence>
<evidence type="ECO:0000256" key="2">
    <source>
        <dbReference type="SAM" id="SignalP"/>
    </source>
</evidence>
<feature type="compositionally biased region" description="Basic residues" evidence="1">
    <location>
        <begin position="186"/>
        <end position="202"/>
    </location>
</feature>
<feature type="compositionally biased region" description="Polar residues" evidence="1">
    <location>
        <begin position="600"/>
        <end position="616"/>
    </location>
</feature>
<feature type="region of interest" description="Disordered" evidence="1">
    <location>
        <begin position="450"/>
        <end position="486"/>
    </location>
</feature>
<keyword evidence="2" id="KW-0732">Signal</keyword>
<name>A0AAV1YR19_9ARAC</name>
<feature type="compositionally biased region" description="Low complexity" evidence="1">
    <location>
        <begin position="555"/>
        <end position="566"/>
    </location>
</feature>
<dbReference type="EMBL" id="CAXIEN010000001">
    <property type="protein sequence ID" value="CAL1260957.1"/>
    <property type="molecule type" value="Genomic_DNA"/>
</dbReference>
<feature type="compositionally biased region" description="Basic and acidic residues" evidence="1">
    <location>
        <begin position="176"/>
        <end position="185"/>
    </location>
</feature>
<keyword evidence="4" id="KW-1185">Reference proteome</keyword>
<feature type="region of interest" description="Disordered" evidence="1">
    <location>
        <begin position="536"/>
        <end position="578"/>
    </location>
</feature>
<gene>
    <name evidence="3" type="ORF">LARSCL_LOCUS123</name>
</gene>
<protein>
    <submittedName>
        <fullName evidence="3">Uncharacterized protein</fullName>
    </submittedName>
</protein>
<feature type="region of interest" description="Disordered" evidence="1">
    <location>
        <begin position="592"/>
        <end position="734"/>
    </location>
</feature>
<evidence type="ECO:0000313" key="4">
    <source>
        <dbReference type="Proteomes" id="UP001497382"/>
    </source>
</evidence>
<feature type="signal peptide" evidence="2">
    <location>
        <begin position="1"/>
        <end position="21"/>
    </location>
</feature>
<evidence type="ECO:0000313" key="3">
    <source>
        <dbReference type="EMBL" id="CAL1260957.1"/>
    </source>
</evidence>
<feature type="compositionally biased region" description="Basic and acidic residues" evidence="1">
    <location>
        <begin position="567"/>
        <end position="578"/>
    </location>
</feature>
<comment type="caution">
    <text evidence="3">The sequence shown here is derived from an EMBL/GenBank/DDBJ whole genome shotgun (WGS) entry which is preliminary data.</text>
</comment>
<feature type="compositionally biased region" description="Basic and acidic residues" evidence="1">
    <location>
        <begin position="131"/>
        <end position="141"/>
    </location>
</feature>
<feature type="compositionally biased region" description="Polar residues" evidence="1">
    <location>
        <begin position="693"/>
        <end position="703"/>
    </location>
</feature>
<feature type="compositionally biased region" description="Pro residues" evidence="1">
    <location>
        <begin position="808"/>
        <end position="831"/>
    </location>
</feature>
<feature type="compositionally biased region" description="Polar residues" evidence="1">
    <location>
        <begin position="452"/>
        <end position="467"/>
    </location>
</feature>
<accession>A0AAV1YR19</accession>
<evidence type="ECO:0000256" key="1">
    <source>
        <dbReference type="SAM" id="MobiDB-lite"/>
    </source>
</evidence>
<dbReference type="AlphaFoldDB" id="A0AAV1YR19"/>
<feature type="compositionally biased region" description="Low complexity" evidence="1">
    <location>
        <begin position="658"/>
        <end position="668"/>
    </location>
</feature>